<feature type="non-terminal residue" evidence="2">
    <location>
        <position position="1"/>
    </location>
</feature>
<dbReference type="Proteomes" id="UP001189429">
    <property type="component" value="Unassembled WGS sequence"/>
</dbReference>
<evidence type="ECO:0000313" key="3">
    <source>
        <dbReference type="Proteomes" id="UP001189429"/>
    </source>
</evidence>
<feature type="compositionally biased region" description="Low complexity" evidence="1">
    <location>
        <begin position="12"/>
        <end position="31"/>
    </location>
</feature>
<feature type="compositionally biased region" description="Low complexity" evidence="1">
    <location>
        <begin position="50"/>
        <end position="70"/>
    </location>
</feature>
<feature type="region of interest" description="Disordered" evidence="1">
    <location>
        <begin position="128"/>
        <end position="227"/>
    </location>
</feature>
<protein>
    <submittedName>
        <fullName evidence="2">Uncharacterized protein</fullName>
    </submittedName>
</protein>
<sequence length="274" mass="28548">PRPGSQGAGPQAGVAFPSAASALAPAERASPGRAARIPPLALRHAGRGGVPAARAPPRARQPSPGGAARALPFRAEEASGPHPVADQRRGLHAAAPRLHVMKSSWQRLRVPHDPSNPSPAQVLKQMDNNKTAGERSRERGGGADREANLGPKAHLQHPGNFPRAAGAVGAASTPRAAGADLASRARGGGDDDGMVHQWRPRFAKSPDAAAAQPKARSKKAALGSEERPAAEVWGMRIVAGMVLTAVYLQVKDMAFSPTGGLRKQLPRMQMPEQQ</sequence>
<accession>A0ABN9X4L3</accession>
<organism evidence="2 3">
    <name type="scientific">Prorocentrum cordatum</name>
    <dbReference type="NCBI Taxonomy" id="2364126"/>
    <lineage>
        <taxon>Eukaryota</taxon>
        <taxon>Sar</taxon>
        <taxon>Alveolata</taxon>
        <taxon>Dinophyceae</taxon>
        <taxon>Prorocentrales</taxon>
        <taxon>Prorocentraceae</taxon>
        <taxon>Prorocentrum</taxon>
    </lineage>
</organism>
<reference evidence="2" key="1">
    <citation type="submission" date="2023-10" db="EMBL/GenBank/DDBJ databases">
        <authorList>
            <person name="Chen Y."/>
            <person name="Shah S."/>
            <person name="Dougan E. K."/>
            <person name="Thang M."/>
            <person name="Chan C."/>
        </authorList>
    </citation>
    <scope>NUCLEOTIDE SEQUENCE [LARGE SCALE GENOMIC DNA]</scope>
</reference>
<feature type="compositionally biased region" description="Basic and acidic residues" evidence="1">
    <location>
        <begin position="132"/>
        <end position="147"/>
    </location>
</feature>
<dbReference type="EMBL" id="CAUYUJ010019864">
    <property type="protein sequence ID" value="CAK0894233.1"/>
    <property type="molecule type" value="Genomic_DNA"/>
</dbReference>
<comment type="caution">
    <text evidence="2">The sequence shown here is derived from an EMBL/GenBank/DDBJ whole genome shotgun (WGS) entry which is preliminary data.</text>
</comment>
<evidence type="ECO:0000313" key="2">
    <source>
        <dbReference type="EMBL" id="CAK0894233.1"/>
    </source>
</evidence>
<evidence type="ECO:0000256" key="1">
    <source>
        <dbReference type="SAM" id="MobiDB-lite"/>
    </source>
</evidence>
<gene>
    <name evidence="2" type="ORF">PCOR1329_LOCUS73324</name>
</gene>
<feature type="compositionally biased region" description="Low complexity" evidence="1">
    <location>
        <begin position="175"/>
        <end position="185"/>
    </location>
</feature>
<feature type="compositionally biased region" description="Basic and acidic residues" evidence="1">
    <location>
        <begin position="74"/>
        <end position="86"/>
    </location>
</feature>
<name>A0ABN9X4L3_9DINO</name>
<feature type="region of interest" description="Disordered" evidence="1">
    <location>
        <begin position="1"/>
        <end position="86"/>
    </location>
</feature>
<keyword evidence="3" id="KW-1185">Reference proteome</keyword>
<proteinExistence type="predicted"/>